<sequence length="343" mass="39533">MRRIRDSRYTKTEIDQMDSDFKIWHDYLRSAIAAGQLSERVFTINNHYLSHLKQLMMKMGPLRPYSCRPMERTIKMFTNLITSTSNPAVNASNVFRRYLDYKRFAIQTIDLKHFPAKEFDPNSYRIHPDNTTNNHSFGELWEPFKLDTLTPSASRSSERQVCFGLKQSKVTNAFVRYYSRVRGRALMVSDINWGAVELASAVEKDGIVHGSLMDRKLRHLKTRSNAAVLFKATRKVGQRSVDVWLVAFVHCYLTHEQDGETRFLAVGEVMKKHEFDGNNVMTVTKNASGPEAQKIAVFSTEDILENVGLVQYSQNSYKFKVIWPYMCFYKGAGPLEIGRLTDV</sequence>
<evidence type="ECO:0000313" key="2">
    <source>
        <dbReference type="Proteomes" id="UP000014254"/>
    </source>
</evidence>
<protein>
    <submittedName>
        <fullName evidence="1">Uncharacterized protein</fullName>
    </submittedName>
</protein>
<name>S2JHD2_MUCC1</name>
<reference evidence="2" key="1">
    <citation type="submission" date="2013-05" db="EMBL/GenBank/DDBJ databases">
        <title>The Genome sequence of Mucor circinelloides f. circinelloides 1006PhL.</title>
        <authorList>
            <consortium name="The Broad Institute Genomics Platform"/>
            <person name="Cuomo C."/>
            <person name="Earl A."/>
            <person name="Findley K."/>
            <person name="Lee S.C."/>
            <person name="Walker B."/>
            <person name="Young S."/>
            <person name="Zeng Q."/>
            <person name="Gargeya S."/>
            <person name="Fitzgerald M."/>
            <person name="Haas B."/>
            <person name="Abouelleil A."/>
            <person name="Allen A.W."/>
            <person name="Alvarado L."/>
            <person name="Arachchi H.M."/>
            <person name="Berlin A.M."/>
            <person name="Chapman S.B."/>
            <person name="Gainer-Dewar J."/>
            <person name="Goldberg J."/>
            <person name="Griggs A."/>
            <person name="Gujja S."/>
            <person name="Hansen M."/>
            <person name="Howarth C."/>
            <person name="Imamovic A."/>
            <person name="Ireland A."/>
            <person name="Larimer J."/>
            <person name="McCowan C."/>
            <person name="Murphy C."/>
            <person name="Pearson M."/>
            <person name="Poon T.W."/>
            <person name="Priest M."/>
            <person name="Roberts A."/>
            <person name="Saif S."/>
            <person name="Shea T."/>
            <person name="Sisk P."/>
            <person name="Sykes S."/>
            <person name="Wortman J."/>
            <person name="Nusbaum C."/>
            <person name="Birren B."/>
        </authorList>
    </citation>
    <scope>NUCLEOTIDE SEQUENCE [LARGE SCALE GENOMIC DNA]</scope>
    <source>
        <strain evidence="2">1006PhL</strain>
    </source>
</reference>
<accession>S2JHD2</accession>
<dbReference type="VEuPathDB" id="FungiDB:HMPREF1544_11397"/>
<dbReference type="Proteomes" id="UP000014254">
    <property type="component" value="Unassembled WGS sequence"/>
</dbReference>
<evidence type="ECO:0000313" key="1">
    <source>
        <dbReference type="EMBL" id="EPB81883.1"/>
    </source>
</evidence>
<keyword evidence="2" id="KW-1185">Reference proteome</keyword>
<organism evidence="1 2">
    <name type="scientific">Mucor circinelloides f. circinelloides (strain 1006PhL)</name>
    <name type="common">Mucormycosis agent</name>
    <name type="synonym">Calyptromyces circinelloides</name>
    <dbReference type="NCBI Taxonomy" id="1220926"/>
    <lineage>
        <taxon>Eukaryota</taxon>
        <taxon>Fungi</taxon>
        <taxon>Fungi incertae sedis</taxon>
        <taxon>Mucoromycota</taxon>
        <taxon>Mucoromycotina</taxon>
        <taxon>Mucoromycetes</taxon>
        <taxon>Mucorales</taxon>
        <taxon>Mucorineae</taxon>
        <taxon>Mucoraceae</taxon>
        <taxon>Mucor</taxon>
    </lineage>
</organism>
<dbReference type="OrthoDB" id="2289822at2759"/>
<dbReference type="eggNOG" id="ENOG502TA7T">
    <property type="taxonomic scope" value="Eukaryota"/>
</dbReference>
<gene>
    <name evidence="1" type="ORF">HMPREF1544_11397</name>
</gene>
<dbReference type="AlphaFoldDB" id="S2JHD2"/>
<dbReference type="OMA" id="PMERTIK"/>
<dbReference type="EMBL" id="KE124143">
    <property type="protein sequence ID" value="EPB81883.1"/>
    <property type="molecule type" value="Genomic_DNA"/>
</dbReference>
<dbReference type="InParanoid" id="S2JHD2"/>
<dbReference type="STRING" id="1220926.S2JHD2"/>
<proteinExistence type="predicted"/>